<dbReference type="Pfam" id="PF02518">
    <property type="entry name" value="HATPase_c"/>
    <property type="match status" value="1"/>
</dbReference>
<dbReference type="AlphaFoldDB" id="A0A2K9ZG92"/>
<dbReference type="InterPro" id="IPR036890">
    <property type="entry name" value="HATPase_C_sf"/>
</dbReference>
<sequence length="732" mass="82846">MSESQDLRERALLRIASGIRASQVVMWLVDDDEETAHCRVSYATGVPKTVQQRLAGQKFACVPEQMLVDGGLNPEYARGVTDALDQAGLPASEFRIYPFGIELFPFVAGPDGKHRPLTGVVAIKTLHQVKKWIERELNVLALSVALDRDRRVVEAVNRTQQLLDQMVGNVDTTLTAVGSLVRDLIHAKSVVYKNRSAKSQWFEYSGDGRSHEVDVQYANESALHVINTSGHIAQNDGPQRRVEILSVPLAQDAWSLHQQKFVPLSAFPNQLTKMKKNQVTLLFIEKRKAKYLQHRFTRTDIEIARSVFGYIDHYASARIFEENASNVSNYLELMSDEDALQPENILTVLKTLSASFSKVFLLVAEYEDDVIQIDTLPKNDDEPSPGYTERLKSGYLRSFLQKLRPDQTEHIFVGIDPIPDDKGFNIEVHFPGGSGISKIFVLSYEDKTITASVVQSLRHLFSELHVRAKKLDNNNERATYLMQLRHAVVHHFSAAETGMSVLRKLWERGRKNRSRWNDLLADPIAPTTLDRATWSLSQSRLILENGRFLLGEIKPTSLNRKPYRVIELIKECLYTLDDQRQSKGIRIISKINGHPPPIMNADEPLLRIAFVNLIDNAIKYSPHNAYLHWTLTYKSDSYRFEITSAGNRITKGGLFQVGVRGRQRDHLNQRHGTGLGLPVAYKILKAHSDRATLDFRSDAYDVALEDSANTFFFEMPYLTGTTRDQPNSSQPA</sequence>
<protein>
    <recommendedName>
        <fullName evidence="2">Histidine kinase domain-containing protein</fullName>
    </recommendedName>
</protein>
<dbReference type="InterPro" id="IPR005467">
    <property type="entry name" value="His_kinase_dom"/>
</dbReference>
<gene>
    <name evidence="3" type="ORF">CUJ84_pRLN3000141</name>
</gene>
<keyword evidence="1" id="KW-0597">Phosphoprotein</keyword>
<evidence type="ECO:0000313" key="3">
    <source>
        <dbReference type="EMBL" id="AUW47277.1"/>
    </source>
</evidence>
<dbReference type="Gene3D" id="3.30.565.10">
    <property type="entry name" value="Histidine kinase-like ATPase, C-terminal domain"/>
    <property type="match status" value="1"/>
</dbReference>
<dbReference type="SUPFAM" id="SSF55874">
    <property type="entry name" value="ATPase domain of HSP90 chaperone/DNA topoisomerase II/histidine kinase"/>
    <property type="match status" value="1"/>
</dbReference>
<keyword evidence="3" id="KW-0614">Plasmid</keyword>
<dbReference type="InterPro" id="IPR003594">
    <property type="entry name" value="HATPase_dom"/>
</dbReference>
<dbReference type="PROSITE" id="PS50109">
    <property type="entry name" value="HIS_KIN"/>
    <property type="match status" value="1"/>
</dbReference>
<accession>A0A2K9ZG92</accession>
<evidence type="ECO:0000259" key="2">
    <source>
        <dbReference type="PROSITE" id="PS50109"/>
    </source>
</evidence>
<dbReference type="GO" id="GO:0000155">
    <property type="term" value="F:phosphorelay sensor kinase activity"/>
    <property type="evidence" value="ECO:0007669"/>
    <property type="project" value="TreeGrafter"/>
</dbReference>
<dbReference type="Proteomes" id="UP000238523">
    <property type="component" value="Plasmid pRLN3"/>
</dbReference>
<dbReference type="PANTHER" id="PTHR43547">
    <property type="entry name" value="TWO-COMPONENT HISTIDINE KINASE"/>
    <property type="match status" value="1"/>
</dbReference>
<evidence type="ECO:0000313" key="4">
    <source>
        <dbReference type="Proteomes" id="UP000238523"/>
    </source>
</evidence>
<geneLocation type="plasmid" evidence="4">
    <name>prln3</name>
</geneLocation>
<dbReference type="RefSeq" id="WP_105009762.1">
    <property type="nucleotide sequence ID" value="NZ_CP025015.1"/>
</dbReference>
<dbReference type="EMBL" id="CP025015">
    <property type="protein sequence ID" value="AUW47277.1"/>
    <property type="molecule type" value="Genomic_DNA"/>
</dbReference>
<reference evidence="3 4" key="1">
    <citation type="submission" date="2017-11" db="EMBL/GenBank/DDBJ databases">
        <title>Complete genome of Rhizobium leguminosarum Norway, an ineffective micro-symbiont.</title>
        <authorList>
            <person name="Hoffrichter A."/>
            <person name="Liang J."/>
            <person name="Brachmann A."/>
            <person name="Marin M."/>
        </authorList>
    </citation>
    <scope>NUCLEOTIDE SEQUENCE [LARGE SCALE GENOMIC DNA]</scope>
    <source>
        <strain evidence="3 4">Norway</strain>
        <plasmid evidence="4">Plasmid prln3</plasmid>
    </source>
</reference>
<dbReference type="CDD" id="cd00075">
    <property type="entry name" value="HATPase"/>
    <property type="match status" value="1"/>
</dbReference>
<dbReference type="PANTHER" id="PTHR43547:SF2">
    <property type="entry name" value="HYBRID SIGNAL TRANSDUCTION HISTIDINE KINASE C"/>
    <property type="match status" value="1"/>
</dbReference>
<name>A0A2K9ZG92_RHILE</name>
<feature type="domain" description="Histidine kinase" evidence="2">
    <location>
        <begin position="549"/>
        <end position="719"/>
    </location>
</feature>
<dbReference type="SMART" id="SM00387">
    <property type="entry name" value="HATPase_c"/>
    <property type="match status" value="1"/>
</dbReference>
<organism evidence="3 4">
    <name type="scientific">Rhizobium leguminosarum</name>
    <dbReference type="NCBI Taxonomy" id="384"/>
    <lineage>
        <taxon>Bacteria</taxon>
        <taxon>Pseudomonadati</taxon>
        <taxon>Pseudomonadota</taxon>
        <taxon>Alphaproteobacteria</taxon>
        <taxon>Hyphomicrobiales</taxon>
        <taxon>Rhizobiaceae</taxon>
        <taxon>Rhizobium/Agrobacterium group</taxon>
        <taxon>Rhizobium</taxon>
    </lineage>
</organism>
<evidence type="ECO:0000256" key="1">
    <source>
        <dbReference type="ARBA" id="ARBA00022553"/>
    </source>
</evidence>
<proteinExistence type="predicted"/>